<dbReference type="InterPro" id="IPR045569">
    <property type="entry name" value="Metalloprtase-TldD/E_C"/>
</dbReference>
<feature type="domain" description="Metalloprotease TldD/E central" evidence="5">
    <location>
        <begin position="119"/>
        <end position="223"/>
    </location>
</feature>
<evidence type="ECO:0000259" key="5">
    <source>
        <dbReference type="Pfam" id="PF19290"/>
    </source>
</evidence>
<organism evidence="6 7">
    <name type="scientific">Marivita lacus</name>
    <dbReference type="NCBI Taxonomy" id="1323742"/>
    <lineage>
        <taxon>Bacteria</taxon>
        <taxon>Pseudomonadati</taxon>
        <taxon>Pseudomonadota</taxon>
        <taxon>Alphaproteobacteria</taxon>
        <taxon>Rhodobacterales</taxon>
        <taxon>Roseobacteraceae</taxon>
        <taxon>Marivita</taxon>
    </lineage>
</organism>
<comment type="similarity">
    <text evidence="1">Belongs to the peptidase U62 family.</text>
</comment>
<keyword evidence="7" id="KW-1185">Reference proteome</keyword>
<dbReference type="Proteomes" id="UP000645462">
    <property type="component" value="Unassembled WGS sequence"/>
</dbReference>
<accession>A0ABQ1KAN6</accession>
<dbReference type="Pfam" id="PF19290">
    <property type="entry name" value="PmbA_TldD_2nd"/>
    <property type="match status" value="1"/>
</dbReference>
<dbReference type="Pfam" id="PF01523">
    <property type="entry name" value="PmbA_TldD_1st"/>
    <property type="match status" value="1"/>
</dbReference>
<proteinExistence type="inferred from homology"/>
<feature type="domain" description="Metalloprotease TldD/E N-terminal" evidence="3">
    <location>
        <begin position="24"/>
        <end position="88"/>
    </location>
</feature>
<evidence type="ECO:0000313" key="6">
    <source>
        <dbReference type="EMBL" id="GGB90040.1"/>
    </source>
</evidence>
<dbReference type="RefSeq" id="WP_188480209.1">
    <property type="nucleotide sequence ID" value="NZ_BMFC01000001.1"/>
</dbReference>
<dbReference type="PANTHER" id="PTHR43421:SF1">
    <property type="entry name" value="METALLOPROTEASE PMBA"/>
    <property type="match status" value="1"/>
</dbReference>
<dbReference type="InterPro" id="IPR047657">
    <property type="entry name" value="PmbA"/>
</dbReference>
<dbReference type="EMBL" id="BMFC01000001">
    <property type="protein sequence ID" value="GGB90040.1"/>
    <property type="molecule type" value="Genomic_DNA"/>
</dbReference>
<name>A0ABQ1KAN6_9RHOB</name>
<protein>
    <submittedName>
        <fullName evidence="6">Modulator protein</fullName>
    </submittedName>
</protein>
<feature type="domain" description="Metalloprotease TldD/E C-terminal" evidence="4">
    <location>
        <begin position="231"/>
        <end position="447"/>
    </location>
</feature>
<evidence type="ECO:0000259" key="4">
    <source>
        <dbReference type="Pfam" id="PF19289"/>
    </source>
</evidence>
<evidence type="ECO:0000313" key="7">
    <source>
        <dbReference type="Proteomes" id="UP000645462"/>
    </source>
</evidence>
<dbReference type="Pfam" id="PF19289">
    <property type="entry name" value="PmbA_TldD_3rd"/>
    <property type="match status" value="1"/>
</dbReference>
<gene>
    <name evidence="6" type="primary">pmbA</name>
    <name evidence="6" type="ORF">GCM10011363_03300</name>
</gene>
<dbReference type="PANTHER" id="PTHR43421">
    <property type="entry name" value="METALLOPROTEASE PMBA"/>
    <property type="match status" value="1"/>
</dbReference>
<evidence type="ECO:0000256" key="2">
    <source>
        <dbReference type="SAM" id="MobiDB-lite"/>
    </source>
</evidence>
<reference evidence="7" key="1">
    <citation type="journal article" date="2019" name="Int. J. Syst. Evol. Microbiol.">
        <title>The Global Catalogue of Microorganisms (GCM) 10K type strain sequencing project: providing services to taxonomists for standard genome sequencing and annotation.</title>
        <authorList>
            <consortium name="The Broad Institute Genomics Platform"/>
            <consortium name="The Broad Institute Genome Sequencing Center for Infectious Disease"/>
            <person name="Wu L."/>
            <person name="Ma J."/>
        </authorList>
    </citation>
    <scope>NUCLEOTIDE SEQUENCE [LARGE SCALE GENOMIC DNA]</scope>
    <source>
        <strain evidence="7">CGMCC 1.12478</strain>
    </source>
</reference>
<feature type="compositionally biased region" description="Polar residues" evidence="2">
    <location>
        <begin position="342"/>
        <end position="351"/>
    </location>
</feature>
<evidence type="ECO:0000259" key="3">
    <source>
        <dbReference type="Pfam" id="PF01523"/>
    </source>
</evidence>
<evidence type="ECO:0000256" key="1">
    <source>
        <dbReference type="ARBA" id="ARBA00005836"/>
    </source>
</evidence>
<dbReference type="SUPFAM" id="SSF111283">
    <property type="entry name" value="Putative modulator of DNA gyrase, PmbA/TldD"/>
    <property type="match status" value="1"/>
</dbReference>
<comment type="caution">
    <text evidence="6">The sequence shown here is derived from an EMBL/GenBank/DDBJ whole genome shotgun (WGS) entry which is preliminary data.</text>
</comment>
<sequence length="448" mass="47235">MTDTLDDLTHRLLQRARDAGADAADVLAVRGNSISIDVRNGTLEQAERSEATDIGLRVFVGQRVANVSSSDVRADSLAIMAERAVAMAREAPEDPYVGLADPDQLTENRASDWLELYDPTPEPTPAELEQDARDAESAALEVAGITQVSASSAGYGSQEIHLAASNGFSGGYQRSSRSVSCVAIAGTGTGMERDYDGDQRIFQADLRTAQDIGRTAGERTLERMNPRKPKTGAYPVLFDERISSSLIGHLLMAINGAAIARRSSWALDLLGKQVLPQGLSLTEDPHRPRVGGSRPFDAEGLATQKRDIVRDGVLTGWTLDLATARKLGLDPTGGASRGTTGGPSPSVSNVALSQGATDRAGLIADMGTGLVVTSMIGSTINPNNGDYSRGAAGFWVENGQVAYPVSGVTIAGNLIEMLKKITPANDARPWLSRVVPSLLVEGLTLAGE</sequence>
<dbReference type="InterPro" id="IPR045570">
    <property type="entry name" value="Metalloprtase-TldD/E_cen_dom"/>
</dbReference>
<dbReference type="InterPro" id="IPR035068">
    <property type="entry name" value="TldD/PmbA_N"/>
</dbReference>
<dbReference type="Gene3D" id="3.30.2290.10">
    <property type="entry name" value="PmbA/TldD superfamily"/>
    <property type="match status" value="1"/>
</dbReference>
<feature type="region of interest" description="Disordered" evidence="2">
    <location>
        <begin position="330"/>
        <end position="351"/>
    </location>
</feature>
<dbReference type="InterPro" id="IPR036059">
    <property type="entry name" value="TldD/PmbA_sf"/>
</dbReference>
<dbReference type="InterPro" id="IPR002510">
    <property type="entry name" value="Metalloprtase-TldD/E_N"/>
</dbReference>